<keyword evidence="1" id="KW-0812">Transmembrane</keyword>
<keyword evidence="1" id="KW-0472">Membrane</keyword>
<dbReference type="AlphaFoldDB" id="A0A2A5B315"/>
<evidence type="ECO:0000256" key="1">
    <source>
        <dbReference type="SAM" id="Phobius"/>
    </source>
</evidence>
<dbReference type="Proteomes" id="UP000218327">
    <property type="component" value="Unassembled WGS sequence"/>
</dbReference>
<organism evidence="2 3">
    <name type="scientific">SAR86 cluster bacterium</name>
    <dbReference type="NCBI Taxonomy" id="2030880"/>
    <lineage>
        <taxon>Bacteria</taxon>
        <taxon>Pseudomonadati</taxon>
        <taxon>Pseudomonadota</taxon>
        <taxon>Gammaproteobacteria</taxon>
        <taxon>SAR86 cluster</taxon>
    </lineage>
</organism>
<evidence type="ECO:0000313" key="2">
    <source>
        <dbReference type="EMBL" id="PCJ25731.1"/>
    </source>
</evidence>
<sequence length="110" mass="12490">MPKILHEKSKTLYIRISYVVFLMSVDTILVRIYGRCSGLTQLSGAVEQMSKASNFPFDLDLSTLDTGSITNILNDIELHLPMMESEGDLVQLLLVKEFFESELKVGRRLH</sequence>
<proteinExistence type="predicted"/>
<accession>A0A2A5B315</accession>
<evidence type="ECO:0000313" key="3">
    <source>
        <dbReference type="Proteomes" id="UP000218327"/>
    </source>
</evidence>
<name>A0A2A5B315_9GAMM</name>
<keyword evidence="1" id="KW-1133">Transmembrane helix</keyword>
<reference evidence="3" key="1">
    <citation type="submission" date="2017-08" db="EMBL/GenBank/DDBJ databases">
        <title>A dynamic microbial community with high functional redundancy inhabits the cold, oxic subseafloor aquifer.</title>
        <authorList>
            <person name="Tully B.J."/>
            <person name="Wheat C.G."/>
            <person name="Glazer B.T."/>
            <person name="Huber J.A."/>
        </authorList>
    </citation>
    <scope>NUCLEOTIDE SEQUENCE [LARGE SCALE GENOMIC DNA]</scope>
</reference>
<protein>
    <submittedName>
        <fullName evidence="2">Uncharacterized protein</fullName>
    </submittedName>
</protein>
<dbReference type="EMBL" id="NVVJ01000015">
    <property type="protein sequence ID" value="PCJ25731.1"/>
    <property type="molecule type" value="Genomic_DNA"/>
</dbReference>
<feature type="transmembrane region" description="Helical" evidence="1">
    <location>
        <begin position="12"/>
        <end position="33"/>
    </location>
</feature>
<comment type="caution">
    <text evidence="2">The sequence shown here is derived from an EMBL/GenBank/DDBJ whole genome shotgun (WGS) entry which is preliminary data.</text>
</comment>
<gene>
    <name evidence="2" type="ORF">COA96_06810</name>
</gene>